<feature type="region of interest" description="Disordered" evidence="1">
    <location>
        <begin position="1"/>
        <end position="23"/>
    </location>
</feature>
<accession>D8QGH7</accession>
<reference evidence="2 3" key="1">
    <citation type="journal article" date="2010" name="Nat. Biotechnol.">
        <title>Genome sequence of the model mushroom Schizophyllum commune.</title>
        <authorList>
            <person name="Ohm R.A."/>
            <person name="de Jong J.F."/>
            <person name="Lugones L.G."/>
            <person name="Aerts A."/>
            <person name="Kothe E."/>
            <person name="Stajich J.E."/>
            <person name="de Vries R.P."/>
            <person name="Record E."/>
            <person name="Levasseur A."/>
            <person name="Baker S.E."/>
            <person name="Bartholomew K.A."/>
            <person name="Coutinho P.M."/>
            <person name="Erdmann S."/>
            <person name="Fowler T.J."/>
            <person name="Gathman A.C."/>
            <person name="Lombard V."/>
            <person name="Henrissat B."/>
            <person name="Knabe N."/>
            <person name="Kuees U."/>
            <person name="Lilly W.W."/>
            <person name="Lindquist E."/>
            <person name="Lucas S."/>
            <person name="Magnuson J.K."/>
            <person name="Piumi F."/>
            <person name="Raudaskoski M."/>
            <person name="Salamov A."/>
            <person name="Schmutz J."/>
            <person name="Schwarze F.W.M.R."/>
            <person name="vanKuyk P.A."/>
            <person name="Horton J.S."/>
            <person name="Grigoriev I.V."/>
            <person name="Woesten H.A.B."/>
        </authorList>
    </citation>
    <scope>NUCLEOTIDE SEQUENCE [LARGE SCALE GENOMIC DNA]</scope>
    <source>
        <strain evidence="3">H4-8 / FGSC 9210</strain>
    </source>
</reference>
<evidence type="ECO:0000313" key="3">
    <source>
        <dbReference type="Proteomes" id="UP000007431"/>
    </source>
</evidence>
<dbReference type="VEuPathDB" id="FungiDB:SCHCODRAFT_02752362"/>
<sequence>MFDQSTVDSPRLESEEDSDQQSLKERLVSFDPPLLQDELFIKPHHVRAEGEINEYSAEIDCGSAPMHALIEERNELESICAASVSMCNSISHLVPDVLGEIFCFVRDEAKYSLSDAHSYVLPLAQTCRQWRSIAFYQPSLWAYINVSYVDKSWLESDYDERVARAVRYHLDKSGEAPLSVHILNITSPACRELFTELCRWRECDINGVPTAEAAPQARAPLYPSLERLAFIRTAGTNHFECAPLLRTYLGPITEMRLPWAQLTSLTVTSGTAPHSRHLIDTLVTCKDLEYLSLEYASFDAPTPADTSSPTPVLPRLRALRLLSSYERIAITELRILALIDAPALDSFEICISSTDSRCNSPDALPDVVVGILTRFRALRILSLKGTPLDRHGLRRVLASAPSVERLVWWEIEELGHSNFAALADALSSSSLASNASAGADDHPTTDVVHTILPRLSHLEVSGGLTPADPRQIAGLIRSRAVKGDGPSDAATLRAVVLEYLSACNLEPRTLSELRRELDSFIIRENISQGRGVFSYQVEYEDEDPPYSISYFD</sequence>
<name>D8QGH7_SCHCM</name>
<evidence type="ECO:0000256" key="1">
    <source>
        <dbReference type="SAM" id="MobiDB-lite"/>
    </source>
</evidence>
<dbReference type="AlphaFoldDB" id="D8QGH7"/>
<dbReference type="GeneID" id="9590142"/>
<dbReference type="InterPro" id="IPR032675">
    <property type="entry name" value="LRR_dom_sf"/>
</dbReference>
<dbReference type="Proteomes" id="UP000007431">
    <property type="component" value="Unassembled WGS sequence"/>
</dbReference>
<dbReference type="Gene3D" id="1.20.1280.50">
    <property type="match status" value="1"/>
</dbReference>
<dbReference type="Gene3D" id="3.80.10.10">
    <property type="entry name" value="Ribonuclease Inhibitor"/>
    <property type="match status" value="1"/>
</dbReference>
<dbReference type="OrthoDB" id="2840678at2759"/>
<dbReference type="SUPFAM" id="SSF52047">
    <property type="entry name" value="RNI-like"/>
    <property type="match status" value="1"/>
</dbReference>
<dbReference type="HOGENOM" id="CLU_493599_0_0_1"/>
<proteinExistence type="predicted"/>
<evidence type="ECO:0000313" key="2">
    <source>
        <dbReference type="EMBL" id="EFI93304.1"/>
    </source>
</evidence>
<dbReference type="RefSeq" id="XP_003028207.1">
    <property type="nucleotide sequence ID" value="XM_003028161.1"/>
</dbReference>
<protein>
    <submittedName>
        <fullName evidence="2">Uncharacterized protein</fullName>
    </submittedName>
</protein>
<dbReference type="KEGG" id="scm:SCHCO_02752362"/>
<dbReference type="InParanoid" id="D8QGH7"/>
<keyword evidence="3" id="KW-1185">Reference proteome</keyword>
<organism evidence="3">
    <name type="scientific">Schizophyllum commune (strain H4-8 / FGSC 9210)</name>
    <name type="common">Split gill fungus</name>
    <dbReference type="NCBI Taxonomy" id="578458"/>
    <lineage>
        <taxon>Eukaryota</taxon>
        <taxon>Fungi</taxon>
        <taxon>Dikarya</taxon>
        <taxon>Basidiomycota</taxon>
        <taxon>Agaricomycotina</taxon>
        <taxon>Agaricomycetes</taxon>
        <taxon>Agaricomycetidae</taxon>
        <taxon>Agaricales</taxon>
        <taxon>Schizophyllaceae</taxon>
        <taxon>Schizophyllum</taxon>
    </lineage>
</organism>
<gene>
    <name evidence="2" type="ORF">SCHCODRAFT_112965</name>
</gene>
<dbReference type="EMBL" id="GL377311">
    <property type="protein sequence ID" value="EFI93304.1"/>
    <property type="molecule type" value="Genomic_DNA"/>
</dbReference>
<feature type="non-terminal residue" evidence="2">
    <location>
        <position position="552"/>
    </location>
</feature>